<evidence type="ECO:0000256" key="1">
    <source>
        <dbReference type="SAM" id="Phobius"/>
    </source>
</evidence>
<reference evidence="3 4" key="1">
    <citation type="submission" date="2018-11" db="EMBL/GenBank/DDBJ databases">
        <title>Genomic Encyclopedia of Type Strains, Phase IV (KMG-IV): sequencing the most valuable type-strain genomes for metagenomic binning, comparative biology and taxonomic classification.</title>
        <authorList>
            <person name="Goeker M."/>
        </authorList>
    </citation>
    <scope>NUCLEOTIDE SEQUENCE [LARGE SCALE GENOMIC DNA]</scope>
    <source>
        <strain evidence="3 4">DSM 15985</strain>
    </source>
</reference>
<proteinExistence type="predicted"/>
<dbReference type="RefSeq" id="WP_123674964.1">
    <property type="nucleotide sequence ID" value="NZ_DALYZY010000022.1"/>
</dbReference>
<feature type="transmembrane region" description="Helical" evidence="1">
    <location>
        <begin position="252"/>
        <end position="273"/>
    </location>
</feature>
<keyword evidence="1" id="KW-0812">Transmembrane</keyword>
<feature type="transmembrane region" description="Helical" evidence="1">
    <location>
        <begin position="86"/>
        <end position="105"/>
    </location>
</feature>
<dbReference type="Pfam" id="PF01757">
    <property type="entry name" value="Acyl_transf_3"/>
    <property type="match status" value="1"/>
</dbReference>
<evidence type="ECO:0000259" key="2">
    <source>
        <dbReference type="Pfam" id="PF01757"/>
    </source>
</evidence>
<gene>
    <name evidence="3" type="ORF">EDC60_0317</name>
</gene>
<dbReference type="InterPro" id="IPR050879">
    <property type="entry name" value="Acyltransferase_3"/>
</dbReference>
<keyword evidence="4" id="KW-1185">Reference proteome</keyword>
<feature type="domain" description="Acyltransferase 3" evidence="2">
    <location>
        <begin position="15"/>
        <end position="324"/>
    </location>
</feature>
<feature type="transmembrane region" description="Helical" evidence="1">
    <location>
        <begin position="151"/>
        <end position="170"/>
    </location>
</feature>
<feature type="transmembrane region" description="Helical" evidence="1">
    <location>
        <begin position="177"/>
        <end position="192"/>
    </location>
</feature>
<evidence type="ECO:0000313" key="3">
    <source>
        <dbReference type="EMBL" id="ROR50564.1"/>
    </source>
</evidence>
<dbReference type="Proteomes" id="UP000271868">
    <property type="component" value="Unassembled WGS sequence"/>
</dbReference>
<organism evidence="3 4">
    <name type="scientific">Diaphorobacter nitroreducens</name>
    <dbReference type="NCBI Taxonomy" id="164759"/>
    <lineage>
        <taxon>Bacteria</taxon>
        <taxon>Pseudomonadati</taxon>
        <taxon>Pseudomonadota</taxon>
        <taxon>Betaproteobacteria</taxon>
        <taxon>Burkholderiales</taxon>
        <taxon>Comamonadaceae</taxon>
        <taxon>Diaphorobacter</taxon>
    </lineage>
</organism>
<evidence type="ECO:0000313" key="4">
    <source>
        <dbReference type="Proteomes" id="UP000271868"/>
    </source>
</evidence>
<keyword evidence="1" id="KW-0472">Membrane</keyword>
<comment type="caution">
    <text evidence="3">The sequence shown here is derived from an EMBL/GenBank/DDBJ whole genome shotgun (WGS) entry which is preliminary data.</text>
</comment>
<name>A0AAX1WYP5_9BURK</name>
<dbReference type="InterPro" id="IPR002656">
    <property type="entry name" value="Acyl_transf_3_dom"/>
</dbReference>
<feature type="transmembrane region" description="Helical" evidence="1">
    <location>
        <begin position="46"/>
        <end position="65"/>
    </location>
</feature>
<dbReference type="PANTHER" id="PTHR23028">
    <property type="entry name" value="ACETYLTRANSFERASE"/>
    <property type="match status" value="1"/>
</dbReference>
<accession>A0AAX1WYP5</accession>
<dbReference type="GO" id="GO:0016747">
    <property type="term" value="F:acyltransferase activity, transferring groups other than amino-acyl groups"/>
    <property type="evidence" value="ECO:0007669"/>
    <property type="project" value="InterPro"/>
</dbReference>
<protein>
    <submittedName>
        <fullName evidence="3">Peptidoglycan/LPS O-acetylase OafA/YrhL</fullName>
    </submittedName>
</protein>
<keyword evidence="1" id="KW-1133">Transmembrane helix</keyword>
<dbReference type="EMBL" id="RJVL01000001">
    <property type="protein sequence ID" value="ROR50564.1"/>
    <property type="molecule type" value="Genomic_DNA"/>
</dbReference>
<sequence>MTTTTTPAQTHPGNNFDAIRIGAATMVLVSHHFALTGHMEPSFFGIHSYGGLAVAIFFVISGYLVTMSWERDPSVWRFALRRFVRIWPALTAAIVLTAYVLGAWVTKLPIQDYLTHPGTAQYLQGLWLQIHYVLPGVFETNPYPQGVNGSLWTIPIEVRCYIVLGAAGLLGLLRFRPVLLLCIALYMVWFFARSNADVTGAVNYGRELSAFFLAGAALFALRSHWSRRPLLWATITGLACAIAWAFDWRHTALLIGLPFAVIYVGTQSTPFIHRAGRWGDPSYGIYLYAFPIQQTVFHFAWPSLGFTGTMALALALTVALAYLSWHMLEKKALKYKPPTP</sequence>
<feature type="transmembrane region" description="Helical" evidence="1">
    <location>
        <begin position="310"/>
        <end position="328"/>
    </location>
</feature>
<dbReference type="AlphaFoldDB" id="A0AAX1WYP5"/>
<feature type="transmembrane region" description="Helical" evidence="1">
    <location>
        <begin position="230"/>
        <end position="246"/>
    </location>
</feature>